<dbReference type="InterPro" id="IPR036186">
    <property type="entry name" value="Serpin_sf"/>
</dbReference>
<evidence type="ECO:0000313" key="4">
    <source>
        <dbReference type="Proteomes" id="UP000265520"/>
    </source>
</evidence>
<dbReference type="Gene3D" id="3.30.497.10">
    <property type="entry name" value="Antithrombin, subunit I, domain 2"/>
    <property type="match status" value="1"/>
</dbReference>
<feature type="domain" description="Serpin" evidence="2">
    <location>
        <begin position="15"/>
        <end position="81"/>
    </location>
</feature>
<dbReference type="AlphaFoldDB" id="A0A392R8L5"/>
<dbReference type="Proteomes" id="UP000265520">
    <property type="component" value="Unassembled WGS sequence"/>
</dbReference>
<evidence type="ECO:0000313" key="3">
    <source>
        <dbReference type="EMBL" id="MCI32589.1"/>
    </source>
</evidence>
<sequence>MNFLRKSVGNLTQNSMTITKHLLSKPEFQESNAVISPLSLQTVLSIIAAGSEGPTQHQLLSFLGSESITNLNNLSSQLVSSVLPDAAPLGGPHL</sequence>
<dbReference type="SUPFAM" id="SSF56574">
    <property type="entry name" value="Serpins"/>
    <property type="match status" value="1"/>
</dbReference>
<keyword evidence="4" id="KW-1185">Reference proteome</keyword>
<proteinExistence type="inferred from homology"/>
<feature type="non-terminal residue" evidence="3">
    <location>
        <position position="94"/>
    </location>
</feature>
<evidence type="ECO:0000256" key="1">
    <source>
        <dbReference type="ARBA" id="ARBA00009500"/>
    </source>
</evidence>
<accession>A0A392R8L5</accession>
<protein>
    <submittedName>
        <fullName evidence="3">Serpin-ZX</fullName>
    </submittedName>
</protein>
<dbReference type="InterPro" id="IPR042178">
    <property type="entry name" value="Serpin_sf_1"/>
</dbReference>
<dbReference type="InterPro" id="IPR023796">
    <property type="entry name" value="Serpin_dom"/>
</dbReference>
<organism evidence="3 4">
    <name type="scientific">Trifolium medium</name>
    <dbReference type="NCBI Taxonomy" id="97028"/>
    <lineage>
        <taxon>Eukaryota</taxon>
        <taxon>Viridiplantae</taxon>
        <taxon>Streptophyta</taxon>
        <taxon>Embryophyta</taxon>
        <taxon>Tracheophyta</taxon>
        <taxon>Spermatophyta</taxon>
        <taxon>Magnoliopsida</taxon>
        <taxon>eudicotyledons</taxon>
        <taxon>Gunneridae</taxon>
        <taxon>Pentapetalae</taxon>
        <taxon>rosids</taxon>
        <taxon>fabids</taxon>
        <taxon>Fabales</taxon>
        <taxon>Fabaceae</taxon>
        <taxon>Papilionoideae</taxon>
        <taxon>50 kb inversion clade</taxon>
        <taxon>NPAAA clade</taxon>
        <taxon>Hologalegina</taxon>
        <taxon>IRL clade</taxon>
        <taxon>Trifolieae</taxon>
        <taxon>Trifolium</taxon>
    </lineage>
</organism>
<dbReference type="Pfam" id="PF00079">
    <property type="entry name" value="Serpin"/>
    <property type="match status" value="1"/>
</dbReference>
<evidence type="ECO:0000259" key="2">
    <source>
        <dbReference type="Pfam" id="PF00079"/>
    </source>
</evidence>
<dbReference type="EMBL" id="LXQA010196951">
    <property type="protein sequence ID" value="MCI32589.1"/>
    <property type="molecule type" value="Genomic_DNA"/>
</dbReference>
<reference evidence="3 4" key="1">
    <citation type="journal article" date="2018" name="Front. Plant Sci.">
        <title>Red Clover (Trifolium pratense) and Zigzag Clover (T. medium) - A Picture of Genomic Similarities and Differences.</title>
        <authorList>
            <person name="Dluhosova J."/>
            <person name="Istvanek J."/>
            <person name="Nedelnik J."/>
            <person name="Repkova J."/>
        </authorList>
    </citation>
    <scope>NUCLEOTIDE SEQUENCE [LARGE SCALE GENOMIC DNA]</scope>
    <source>
        <strain evidence="4">cv. 10/8</strain>
        <tissue evidence="3">Leaf</tissue>
    </source>
</reference>
<comment type="caution">
    <text evidence="3">The sequence shown here is derived from an EMBL/GenBank/DDBJ whole genome shotgun (WGS) entry which is preliminary data.</text>
</comment>
<name>A0A392R8L5_9FABA</name>
<comment type="similarity">
    <text evidence="1">Belongs to the serpin family.</text>
</comment>